<dbReference type="OrthoDB" id="10401146at2759"/>
<dbReference type="Proteomes" id="UP000252139">
    <property type="component" value="Unassembled WGS sequence"/>
</dbReference>
<feature type="non-terminal residue" evidence="1">
    <location>
        <position position="1"/>
    </location>
</feature>
<organism evidence="1 2">
    <name type="scientific">Rhizopus azygosporus</name>
    <name type="common">Rhizopus microsporus var. azygosporus</name>
    <dbReference type="NCBI Taxonomy" id="86630"/>
    <lineage>
        <taxon>Eukaryota</taxon>
        <taxon>Fungi</taxon>
        <taxon>Fungi incertae sedis</taxon>
        <taxon>Mucoromycota</taxon>
        <taxon>Mucoromycotina</taxon>
        <taxon>Mucoromycetes</taxon>
        <taxon>Mucorales</taxon>
        <taxon>Mucorineae</taxon>
        <taxon>Rhizopodaceae</taxon>
        <taxon>Rhizopus</taxon>
    </lineage>
</organism>
<dbReference type="AlphaFoldDB" id="A0A367JEI2"/>
<evidence type="ECO:0000313" key="1">
    <source>
        <dbReference type="EMBL" id="RCH88317.1"/>
    </source>
</evidence>
<keyword evidence="2" id="KW-1185">Reference proteome</keyword>
<sequence>ASELWNQANGLLEDDTSASTIITRLQLFDVCTKLYISVILPWHQYVKENKKRMHDQLFVDQKLQTQKKEVNTEQQQHTKCIKMVATPLQAILKDDNESVLNTLRKGQRIASDALLDISIIIELIVEDYLQSGENKLD</sequence>
<dbReference type="EMBL" id="PJQL01001488">
    <property type="protein sequence ID" value="RCH88317.1"/>
    <property type="molecule type" value="Genomic_DNA"/>
</dbReference>
<accession>A0A367JEI2</accession>
<proteinExistence type="predicted"/>
<protein>
    <submittedName>
        <fullName evidence="1">Uncharacterized protein</fullName>
    </submittedName>
</protein>
<reference evidence="1 2" key="1">
    <citation type="journal article" date="2018" name="G3 (Bethesda)">
        <title>Phylogenetic and Phylogenomic Definition of Rhizopus Species.</title>
        <authorList>
            <person name="Gryganskyi A.P."/>
            <person name="Golan J."/>
            <person name="Dolatabadi S."/>
            <person name="Mondo S."/>
            <person name="Robb S."/>
            <person name="Idnurm A."/>
            <person name="Muszewska A."/>
            <person name="Steczkiewicz K."/>
            <person name="Masonjones S."/>
            <person name="Liao H.L."/>
            <person name="Gajdeczka M.T."/>
            <person name="Anike F."/>
            <person name="Vuek A."/>
            <person name="Anishchenko I.M."/>
            <person name="Voigt K."/>
            <person name="de Hoog G.S."/>
            <person name="Smith M.E."/>
            <person name="Heitman J."/>
            <person name="Vilgalys R."/>
            <person name="Stajich J.E."/>
        </authorList>
    </citation>
    <scope>NUCLEOTIDE SEQUENCE [LARGE SCALE GENOMIC DNA]</scope>
    <source>
        <strain evidence="1 2">CBS 357.93</strain>
    </source>
</reference>
<comment type="caution">
    <text evidence="1">The sequence shown here is derived from an EMBL/GenBank/DDBJ whole genome shotgun (WGS) entry which is preliminary data.</text>
</comment>
<gene>
    <name evidence="1" type="ORF">CU097_005127</name>
</gene>
<name>A0A367JEI2_RHIAZ</name>
<evidence type="ECO:0000313" key="2">
    <source>
        <dbReference type="Proteomes" id="UP000252139"/>
    </source>
</evidence>